<dbReference type="Proteomes" id="UP000631421">
    <property type="component" value="Unassembled WGS sequence"/>
</dbReference>
<keyword evidence="3" id="KW-1185">Reference proteome</keyword>
<dbReference type="RefSeq" id="WP_190351818.1">
    <property type="nucleotide sequence ID" value="NZ_JACJPY010000052.1"/>
</dbReference>
<comment type="caution">
    <text evidence="2">The sequence shown here is derived from an EMBL/GenBank/DDBJ whole genome shotgun (WGS) entry which is preliminary data.</text>
</comment>
<accession>A0A926Z727</accession>
<name>A0A926Z727_9CYAN</name>
<dbReference type="Pfam" id="PF19493">
    <property type="entry name" value="Trypco1"/>
    <property type="match status" value="1"/>
</dbReference>
<reference evidence="2" key="2">
    <citation type="submission" date="2020-08" db="EMBL/GenBank/DDBJ databases">
        <authorList>
            <person name="Chen M."/>
            <person name="Teng W."/>
            <person name="Zhao L."/>
            <person name="Hu C."/>
            <person name="Zhou Y."/>
            <person name="Han B."/>
            <person name="Song L."/>
            <person name="Shu W."/>
        </authorList>
    </citation>
    <scope>NUCLEOTIDE SEQUENCE</scope>
    <source>
        <strain evidence="2">FACHB-1277</strain>
    </source>
</reference>
<evidence type="ECO:0000313" key="3">
    <source>
        <dbReference type="Proteomes" id="UP000631421"/>
    </source>
</evidence>
<dbReference type="InterPro" id="IPR045794">
    <property type="entry name" value="Trypco1"/>
</dbReference>
<evidence type="ECO:0000259" key="1">
    <source>
        <dbReference type="Pfam" id="PF19493"/>
    </source>
</evidence>
<dbReference type="NCBIfam" id="NF041216">
    <property type="entry name" value="CU044_2847_fam"/>
    <property type="match status" value="1"/>
</dbReference>
<sequence length="65" mass="6978">MKPCLNLFPPNSKTERYLSSIEVSEVTLEFEVSLDAKAGVPFIASGGTSSNLKITVKCAFPKQSA</sequence>
<dbReference type="AlphaFoldDB" id="A0A926Z727"/>
<feature type="domain" description="Trypsin-co-occurring" evidence="1">
    <location>
        <begin position="19"/>
        <end position="59"/>
    </location>
</feature>
<organism evidence="2 3">
    <name type="scientific">Pseudanabaena cinerea FACHB-1277</name>
    <dbReference type="NCBI Taxonomy" id="2949581"/>
    <lineage>
        <taxon>Bacteria</taxon>
        <taxon>Bacillati</taxon>
        <taxon>Cyanobacteriota</taxon>
        <taxon>Cyanophyceae</taxon>
        <taxon>Pseudanabaenales</taxon>
        <taxon>Pseudanabaenaceae</taxon>
        <taxon>Pseudanabaena</taxon>
        <taxon>Pseudanabaena cinerea</taxon>
    </lineage>
</organism>
<evidence type="ECO:0000313" key="2">
    <source>
        <dbReference type="EMBL" id="MBD2151398.1"/>
    </source>
</evidence>
<reference evidence="2" key="1">
    <citation type="journal article" date="2015" name="ISME J.">
        <title>Draft Genome Sequence of Streptomyces incarnatus NRRL8089, which Produces the Nucleoside Antibiotic Sinefungin.</title>
        <authorList>
            <person name="Oshima K."/>
            <person name="Hattori M."/>
            <person name="Shimizu H."/>
            <person name="Fukuda K."/>
            <person name="Nemoto M."/>
            <person name="Inagaki K."/>
            <person name="Tamura T."/>
        </authorList>
    </citation>
    <scope>NUCLEOTIDE SEQUENCE</scope>
    <source>
        <strain evidence="2">FACHB-1277</strain>
    </source>
</reference>
<protein>
    <recommendedName>
        <fullName evidence="1">Trypsin-co-occurring domain-containing protein</fullName>
    </recommendedName>
</protein>
<proteinExistence type="predicted"/>
<dbReference type="EMBL" id="JACJPY010000052">
    <property type="protein sequence ID" value="MBD2151398.1"/>
    <property type="molecule type" value="Genomic_DNA"/>
</dbReference>
<gene>
    <name evidence="2" type="ORF">H6F44_14895</name>
</gene>